<feature type="transmembrane region" description="Helical" evidence="8">
    <location>
        <begin position="73"/>
        <end position="91"/>
    </location>
</feature>
<proteinExistence type="inferred from homology"/>
<comment type="similarity">
    <text evidence="2 8">Belongs to the 4-toluene sulfonate uptake permease (TSUP) (TC 2.A.102) family.</text>
</comment>
<protein>
    <recommendedName>
        <fullName evidence="8">Probable membrane transporter protein</fullName>
    </recommendedName>
</protein>
<keyword evidence="4 8" id="KW-1003">Cell membrane</keyword>
<evidence type="ECO:0000313" key="10">
    <source>
        <dbReference type="Proteomes" id="UP000198623"/>
    </source>
</evidence>
<dbReference type="PANTHER" id="PTHR30269">
    <property type="entry name" value="TRANSMEMBRANE PROTEIN YFCA"/>
    <property type="match status" value="1"/>
</dbReference>
<organism evidence="9 10">
    <name type="scientific">Neptunomonas qingdaonensis</name>
    <dbReference type="NCBI Taxonomy" id="1045558"/>
    <lineage>
        <taxon>Bacteria</taxon>
        <taxon>Pseudomonadati</taxon>
        <taxon>Pseudomonadota</taxon>
        <taxon>Gammaproteobacteria</taxon>
        <taxon>Oceanospirillales</taxon>
        <taxon>Oceanospirillaceae</taxon>
        <taxon>Neptunomonas</taxon>
    </lineage>
</organism>
<keyword evidence="10" id="KW-1185">Reference proteome</keyword>
<dbReference type="PANTHER" id="PTHR30269:SF0">
    <property type="entry name" value="MEMBRANE TRANSPORTER PROTEIN YFCA-RELATED"/>
    <property type="match status" value="1"/>
</dbReference>
<evidence type="ECO:0000256" key="8">
    <source>
        <dbReference type="RuleBase" id="RU363041"/>
    </source>
</evidence>
<name>A0A1I2Q9K8_9GAMM</name>
<dbReference type="InterPro" id="IPR002781">
    <property type="entry name" value="TM_pro_TauE-like"/>
</dbReference>
<feature type="transmembrane region" description="Helical" evidence="8">
    <location>
        <begin position="134"/>
        <end position="152"/>
    </location>
</feature>
<dbReference type="Pfam" id="PF01925">
    <property type="entry name" value="TauE"/>
    <property type="match status" value="1"/>
</dbReference>
<gene>
    <name evidence="9" type="ORF">SAMN05216175_104309</name>
</gene>
<evidence type="ECO:0000256" key="6">
    <source>
        <dbReference type="ARBA" id="ARBA00022989"/>
    </source>
</evidence>
<dbReference type="RefSeq" id="WP_090726842.1">
    <property type="nucleotide sequence ID" value="NZ_FOOU01000004.1"/>
</dbReference>
<feature type="transmembrane region" description="Helical" evidence="8">
    <location>
        <begin position="158"/>
        <end position="175"/>
    </location>
</feature>
<feature type="transmembrane region" description="Helical" evidence="8">
    <location>
        <begin position="235"/>
        <end position="252"/>
    </location>
</feature>
<feature type="transmembrane region" description="Helical" evidence="8">
    <location>
        <begin position="182"/>
        <end position="200"/>
    </location>
</feature>
<evidence type="ECO:0000256" key="1">
    <source>
        <dbReference type="ARBA" id="ARBA00004651"/>
    </source>
</evidence>
<evidence type="ECO:0000313" key="9">
    <source>
        <dbReference type="EMBL" id="SFG24998.1"/>
    </source>
</evidence>
<evidence type="ECO:0000256" key="5">
    <source>
        <dbReference type="ARBA" id="ARBA00022692"/>
    </source>
</evidence>
<accession>A0A1I2Q9K8</accession>
<feature type="transmembrane region" description="Helical" evidence="8">
    <location>
        <begin position="103"/>
        <end position="122"/>
    </location>
</feature>
<feature type="transmembrane region" description="Helical" evidence="8">
    <location>
        <begin position="206"/>
        <end position="223"/>
    </location>
</feature>
<dbReference type="OrthoDB" id="9807082at2"/>
<dbReference type="GO" id="GO:0005886">
    <property type="term" value="C:plasma membrane"/>
    <property type="evidence" value="ECO:0007669"/>
    <property type="project" value="UniProtKB-SubCell"/>
</dbReference>
<dbReference type="EMBL" id="FOOU01000004">
    <property type="protein sequence ID" value="SFG24998.1"/>
    <property type="molecule type" value="Genomic_DNA"/>
</dbReference>
<dbReference type="Proteomes" id="UP000198623">
    <property type="component" value="Unassembled WGS sequence"/>
</dbReference>
<sequence length="261" mass="27878">MSFELIFLFLAGFFGGVLNSIAGGGSFITFPALIFVGIAPITANATNTFASCAGYMSGTYAFRKEIAQHKKELLRITLISLTGGILGAWLLLQTPETVFKEAIPWLMLFATVLFIFGGQINTGLKKLASRHRHASSIGGVLLLVLLLGVATYGGFFNAGLGIITLSYLALAGHTNINAMNGLKLLVSSVVSLVAIALFIYNDVIAWHEGSIVLLGTLAGGYGAAHLSRKLPQKHVRNFVIVASIATTLYFFIDTYMNTPVN</sequence>
<dbReference type="InterPro" id="IPR052017">
    <property type="entry name" value="TSUP"/>
</dbReference>
<keyword evidence="7 8" id="KW-0472">Membrane</keyword>
<evidence type="ECO:0000256" key="7">
    <source>
        <dbReference type="ARBA" id="ARBA00023136"/>
    </source>
</evidence>
<evidence type="ECO:0000256" key="4">
    <source>
        <dbReference type="ARBA" id="ARBA00022475"/>
    </source>
</evidence>
<comment type="subcellular location">
    <subcellularLocation>
        <location evidence="1 8">Cell membrane</location>
        <topology evidence="1 8">Multi-pass membrane protein</topology>
    </subcellularLocation>
</comment>
<keyword evidence="3" id="KW-0813">Transport</keyword>
<evidence type="ECO:0000256" key="2">
    <source>
        <dbReference type="ARBA" id="ARBA00009142"/>
    </source>
</evidence>
<dbReference type="AlphaFoldDB" id="A0A1I2Q9K8"/>
<feature type="transmembrane region" description="Helical" evidence="8">
    <location>
        <begin position="30"/>
        <end position="52"/>
    </location>
</feature>
<reference evidence="10" key="1">
    <citation type="submission" date="2016-10" db="EMBL/GenBank/DDBJ databases">
        <authorList>
            <person name="Varghese N."/>
            <person name="Submissions S."/>
        </authorList>
    </citation>
    <scope>NUCLEOTIDE SEQUENCE [LARGE SCALE GENOMIC DNA]</scope>
    <source>
        <strain evidence="10">CGMCC 1.10971</strain>
    </source>
</reference>
<evidence type="ECO:0000256" key="3">
    <source>
        <dbReference type="ARBA" id="ARBA00022448"/>
    </source>
</evidence>
<keyword evidence="6 8" id="KW-1133">Transmembrane helix</keyword>
<keyword evidence="5 8" id="KW-0812">Transmembrane</keyword>
<dbReference type="STRING" id="1045558.SAMN05216175_104309"/>